<dbReference type="PANTHER" id="PTHR11699">
    <property type="entry name" value="ALDEHYDE DEHYDROGENASE-RELATED"/>
    <property type="match status" value="1"/>
</dbReference>
<dbReference type="EMBL" id="VJXR01000001">
    <property type="protein sequence ID" value="TRW47682.1"/>
    <property type="molecule type" value="Genomic_DNA"/>
</dbReference>
<dbReference type="Pfam" id="PF00171">
    <property type="entry name" value="Aldedh"/>
    <property type="match status" value="1"/>
</dbReference>
<dbReference type="AlphaFoldDB" id="A0A552WXY5"/>
<dbReference type="Proteomes" id="UP000318693">
    <property type="component" value="Unassembled WGS sequence"/>
</dbReference>
<evidence type="ECO:0000256" key="1">
    <source>
        <dbReference type="ARBA" id="ARBA00009986"/>
    </source>
</evidence>
<evidence type="ECO:0000313" key="5">
    <source>
        <dbReference type="Proteomes" id="UP000318693"/>
    </source>
</evidence>
<protein>
    <submittedName>
        <fullName evidence="4">Aldehyde dehydrogenase</fullName>
    </submittedName>
</protein>
<organism evidence="4 5">
    <name type="scientific">Georgenia yuyongxinii</name>
    <dbReference type="NCBI Taxonomy" id="2589797"/>
    <lineage>
        <taxon>Bacteria</taxon>
        <taxon>Bacillati</taxon>
        <taxon>Actinomycetota</taxon>
        <taxon>Actinomycetes</taxon>
        <taxon>Micrococcales</taxon>
        <taxon>Bogoriellaceae</taxon>
        <taxon>Georgenia</taxon>
    </lineage>
</organism>
<dbReference type="Gene3D" id="3.40.605.10">
    <property type="entry name" value="Aldehyde Dehydrogenase, Chain A, domain 1"/>
    <property type="match status" value="1"/>
</dbReference>
<name>A0A552WXY5_9MICO</name>
<evidence type="ECO:0000259" key="3">
    <source>
        <dbReference type="Pfam" id="PF00171"/>
    </source>
</evidence>
<gene>
    <name evidence="4" type="ORF">FJ693_00525</name>
</gene>
<keyword evidence="2" id="KW-0560">Oxidoreductase</keyword>
<comment type="caution">
    <text evidence="4">The sequence shown here is derived from an EMBL/GenBank/DDBJ whole genome shotgun (WGS) entry which is preliminary data.</text>
</comment>
<dbReference type="GO" id="GO:0016620">
    <property type="term" value="F:oxidoreductase activity, acting on the aldehyde or oxo group of donors, NAD or NADP as acceptor"/>
    <property type="evidence" value="ECO:0007669"/>
    <property type="project" value="InterPro"/>
</dbReference>
<keyword evidence="5" id="KW-1185">Reference proteome</keyword>
<dbReference type="InterPro" id="IPR016162">
    <property type="entry name" value="Ald_DH_N"/>
</dbReference>
<accession>A0A552WXY5</accession>
<reference evidence="4 5" key="1">
    <citation type="submission" date="2019-07" db="EMBL/GenBank/DDBJ databases">
        <title>Georgenia wutianyii sp. nov. and Georgenia *** sp. nov. isolated from plateau pika (Ochotona curzoniae) in the Qinghai-Tibet plateau of China.</title>
        <authorList>
            <person name="Tian Z."/>
        </authorList>
    </citation>
    <scope>NUCLEOTIDE SEQUENCE [LARGE SCALE GENOMIC DNA]</scope>
    <source>
        <strain evidence="4 5">Z446</strain>
    </source>
</reference>
<evidence type="ECO:0000256" key="2">
    <source>
        <dbReference type="ARBA" id="ARBA00023002"/>
    </source>
</evidence>
<dbReference type="FunFam" id="3.40.605.10:FF:000007">
    <property type="entry name" value="NAD/NADP-dependent betaine aldehyde dehydrogenase"/>
    <property type="match status" value="1"/>
</dbReference>
<feature type="domain" description="Aldehyde dehydrogenase" evidence="3">
    <location>
        <begin position="12"/>
        <end position="466"/>
    </location>
</feature>
<comment type="similarity">
    <text evidence="1">Belongs to the aldehyde dehydrogenase family.</text>
</comment>
<evidence type="ECO:0000313" key="4">
    <source>
        <dbReference type="EMBL" id="TRW47682.1"/>
    </source>
</evidence>
<dbReference type="Gene3D" id="3.40.309.10">
    <property type="entry name" value="Aldehyde Dehydrogenase, Chain A, domain 2"/>
    <property type="match status" value="1"/>
</dbReference>
<dbReference type="InterPro" id="IPR015590">
    <property type="entry name" value="Aldehyde_DH_dom"/>
</dbReference>
<dbReference type="InterPro" id="IPR016161">
    <property type="entry name" value="Ald_DH/histidinol_DH"/>
</dbReference>
<dbReference type="SUPFAM" id="SSF53720">
    <property type="entry name" value="ALDH-like"/>
    <property type="match status" value="1"/>
</dbReference>
<dbReference type="InterPro" id="IPR016163">
    <property type="entry name" value="Ald_DH_C"/>
</dbReference>
<sequence length="475" mass="49982">MLLGEEWDSAGEAGQFDLIDPATGQVAAKVPMAGRDQVDRAVAAAAAARRMWRSVRPNKRRDMLLRLADLVIAHRDAFATVLAVEQGLPDAAVLARHCAEWIKYYAGWSEKVHGRVNPSYPVDALTYSLREPYGVVAVITPFNESLAALGMKVAPALAAGNCVVIKPPEQTPLQTVLFARLCLEAGIPPGVVNVVTGGPDAGEALVRHPDVRKVTFTGGLRSAQAILRSAADSITPVVSELGGKSANIVFGDGDWKAGAALSAMNACVNMAGQGCIFPTRLLVEESVHDAVVEEVARLLSDVRLGDPAAEGTQMGPVISEAAANRIMGVIDRARGESTLVAGGARADGELANGWFIEPTVFDSVHPESELATTEVFGPVLAITAFRSTEEALELANGPDVGLAAYVFTDDLRRAHRMARALEAGSVGINGMSTVPPTFPFGGYKGSGYGREGGEEGLLEFLQTKTVHVPLDGGMP</sequence>
<proteinExistence type="inferred from homology"/>